<dbReference type="GeneID" id="42785846"/>
<evidence type="ECO:0000256" key="1">
    <source>
        <dbReference type="ARBA" id="ARBA00023125"/>
    </source>
</evidence>
<dbReference type="Pfam" id="PF01381">
    <property type="entry name" value="HTH_3"/>
    <property type="match status" value="1"/>
</dbReference>
<dbReference type="Proteomes" id="UP000431304">
    <property type="component" value="Unassembled WGS sequence"/>
</dbReference>
<gene>
    <name evidence="3" type="ORF">ERS852448_01401</name>
    <name evidence="4" type="ORF">GKE72_15785</name>
</gene>
<dbReference type="OrthoDB" id="1692255at2"/>
<evidence type="ECO:0000313" key="5">
    <source>
        <dbReference type="Proteomes" id="UP000095492"/>
    </source>
</evidence>
<sequence>MIYNIYAVGDSLRNIRKKYGYTQNNMAESLGISYTHYSQIEQGRHRMSMQLMMKIVSKYGVDPNSLLGIQLQGKSTDEEILEQKLKNLKPVEREYVISICLILVEGFECKKSKMSRSNNKYTRNV</sequence>
<accession>A0A173TBC8</accession>
<dbReference type="SUPFAM" id="SSF47413">
    <property type="entry name" value="lambda repressor-like DNA-binding domains"/>
    <property type="match status" value="1"/>
</dbReference>
<dbReference type="Gene3D" id="1.10.260.40">
    <property type="entry name" value="lambda repressor-like DNA-binding domains"/>
    <property type="match status" value="1"/>
</dbReference>
<evidence type="ECO:0000313" key="4">
    <source>
        <dbReference type="EMBL" id="MSD17483.1"/>
    </source>
</evidence>
<dbReference type="InterPro" id="IPR001387">
    <property type="entry name" value="Cro/C1-type_HTH"/>
</dbReference>
<evidence type="ECO:0000313" key="3">
    <source>
        <dbReference type="EMBL" id="CUM99235.1"/>
    </source>
</evidence>
<keyword evidence="1" id="KW-0238">DNA-binding</keyword>
<dbReference type="InterPro" id="IPR010982">
    <property type="entry name" value="Lambda_DNA-bd_dom_sf"/>
</dbReference>
<dbReference type="EMBL" id="WKRA01000049">
    <property type="protein sequence ID" value="MSD17483.1"/>
    <property type="molecule type" value="Genomic_DNA"/>
</dbReference>
<dbReference type="RefSeq" id="WP_021738326.1">
    <property type="nucleotide sequence ID" value="NZ_CABKSU010000027.1"/>
</dbReference>
<reference evidence="4 6" key="2">
    <citation type="journal article" date="2019" name="Nat. Med.">
        <title>A library of human gut bacterial isolates paired with longitudinal multiomics data enables mechanistic microbiome research.</title>
        <authorList>
            <person name="Poyet M."/>
            <person name="Groussin M."/>
            <person name="Gibbons S.M."/>
            <person name="Avila-Pacheco J."/>
            <person name="Jiang X."/>
            <person name="Kearney S.M."/>
            <person name="Perrotta A.R."/>
            <person name="Berdy B."/>
            <person name="Zhao S."/>
            <person name="Lieberman T.D."/>
            <person name="Swanson P.K."/>
            <person name="Smith M."/>
            <person name="Roesemann S."/>
            <person name="Alexander J.E."/>
            <person name="Rich S.A."/>
            <person name="Livny J."/>
            <person name="Vlamakis H."/>
            <person name="Clish C."/>
            <person name="Bullock K."/>
            <person name="Deik A."/>
            <person name="Scott J."/>
            <person name="Pierce K.A."/>
            <person name="Xavier R.J."/>
            <person name="Alm E.J."/>
        </authorList>
    </citation>
    <scope>NUCLEOTIDE SEQUENCE [LARGE SCALE GENOMIC DNA]</scope>
    <source>
        <strain evidence="4 6">BIOML-A3</strain>
    </source>
</reference>
<protein>
    <submittedName>
        <fullName evidence="3">Anaerobic benzoate catabolism transcriptional regulator</fullName>
    </submittedName>
    <submittedName>
        <fullName evidence="4">Helix-turn-helix domain-containing protein</fullName>
    </submittedName>
</protein>
<evidence type="ECO:0000313" key="6">
    <source>
        <dbReference type="Proteomes" id="UP000431304"/>
    </source>
</evidence>
<dbReference type="EMBL" id="CYYA01000007">
    <property type="protein sequence ID" value="CUM99235.1"/>
    <property type="molecule type" value="Genomic_DNA"/>
</dbReference>
<dbReference type="CDD" id="cd00093">
    <property type="entry name" value="HTH_XRE"/>
    <property type="match status" value="1"/>
</dbReference>
<dbReference type="Proteomes" id="UP000095492">
    <property type="component" value="Unassembled WGS sequence"/>
</dbReference>
<dbReference type="GO" id="GO:0003677">
    <property type="term" value="F:DNA binding"/>
    <property type="evidence" value="ECO:0007669"/>
    <property type="project" value="UniProtKB-KW"/>
</dbReference>
<dbReference type="PROSITE" id="PS50943">
    <property type="entry name" value="HTH_CROC1"/>
    <property type="match status" value="1"/>
</dbReference>
<dbReference type="PANTHER" id="PTHR46558">
    <property type="entry name" value="TRACRIPTIONAL REGULATORY PROTEIN-RELATED-RELATED"/>
    <property type="match status" value="1"/>
</dbReference>
<feature type="domain" description="HTH cro/C1-type" evidence="2">
    <location>
        <begin position="12"/>
        <end position="66"/>
    </location>
</feature>
<dbReference type="STRING" id="39490.ERS852448_01401"/>
<evidence type="ECO:0000259" key="2">
    <source>
        <dbReference type="PROSITE" id="PS50943"/>
    </source>
</evidence>
<organism evidence="3 5">
    <name type="scientific">Eubacterium ramulus</name>
    <dbReference type="NCBI Taxonomy" id="39490"/>
    <lineage>
        <taxon>Bacteria</taxon>
        <taxon>Bacillati</taxon>
        <taxon>Bacillota</taxon>
        <taxon>Clostridia</taxon>
        <taxon>Eubacteriales</taxon>
        <taxon>Eubacteriaceae</taxon>
        <taxon>Eubacterium</taxon>
    </lineage>
</organism>
<proteinExistence type="predicted"/>
<reference evidence="3 5" key="1">
    <citation type="submission" date="2015-09" db="EMBL/GenBank/DDBJ databases">
        <authorList>
            <consortium name="Pathogen Informatics"/>
        </authorList>
    </citation>
    <scope>NUCLEOTIDE SEQUENCE [LARGE SCALE GENOMIC DNA]</scope>
    <source>
        <strain evidence="3 5">2789STDY5608891</strain>
    </source>
</reference>
<dbReference type="AlphaFoldDB" id="A0A173TBC8"/>
<dbReference type="SMART" id="SM00530">
    <property type="entry name" value="HTH_XRE"/>
    <property type="match status" value="1"/>
</dbReference>
<dbReference type="PANTHER" id="PTHR46558:SF11">
    <property type="entry name" value="HTH-TYPE TRANSCRIPTIONAL REGULATOR XRE"/>
    <property type="match status" value="1"/>
</dbReference>
<name>A0A173TBC8_EUBRA</name>